<keyword evidence="9" id="KW-1015">Disulfide bond</keyword>
<evidence type="ECO:0000259" key="15">
    <source>
        <dbReference type="PROSITE" id="PS50262"/>
    </source>
</evidence>
<dbReference type="GO" id="GO:0004984">
    <property type="term" value="F:olfactory receptor activity"/>
    <property type="evidence" value="ECO:0007669"/>
    <property type="project" value="InterPro"/>
</dbReference>
<evidence type="ECO:0000256" key="6">
    <source>
        <dbReference type="ARBA" id="ARBA00022989"/>
    </source>
</evidence>
<evidence type="ECO:0000256" key="2">
    <source>
        <dbReference type="ARBA" id="ARBA00022475"/>
    </source>
</evidence>
<feature type="transmembrane region" description="Helical" evidence="14">
    <location>
        <begin position="200"/>
        <end position="221"/>
    </location>
</feature>
<comment type="similarity">
    <text evidence="13">Belongs to the G-protein coupled receptor 1 family.</text>
</comment>
<evidence type="ECO:0000256" key="7">
    <source>
        <dbReference type="ARBA" id="ARBA00023040"/>
    </source>
</evidence>
<sequence>MEIINTTHVTSFILLGFPSFHRLKTLTFNIGLLIYLITLCGNILIVLMIKKERQLHLPMYLFLANISVIDIFYTTNIVPQMLAGFLIEIYIVSYTRCISQFFIHICLGTGECLTLVIMAFDRYVAICNPLHYLVIMNNVVCVTLISGVWLLSLIVNLPPLIYLCQIDFCGQNIVNHFFCDAPPLLKLACTSTQMVQLVNFVVAGSVIMTSFTLIMLSYTMIMKSVIAIPTTKGKKKAISTCGSHLMVVGIFFGSLIVMYVRPNYEHSSEYNKVVSGCYTMVTPMLNPIIYSFRNRDMKNSLKHNFICSER</sequence>
<comment type="subcellular location">
    <subcellularLocation>
        <location evidence="1 14">Cell membrane</location>
        <topology evidence="1 14">Multi-pass membrane protein</topology>
    </subcellularLocation>
</comment>
<keyword evidence="5 14" id="KW-0552">Olfaction</keyword>
<organism evidence="16 17">
    <name type="scientific">Pyxicephalus adspersus</name>
    <name type="common">African bullfrog</name>
    <dbReference type="NCBI Taxonomy" id="30357"/>
    <lineage>
        <taxon>Eukaryota</taxon>
        <taxon>Metazoa</taxon>
        <taxon>Chordata</taxon>
        <taxon>Craniata</taxon>
        <taxon>Vertebrata</taxon>
        <taxon>Euteleostomi</taxon>
        <taxon>Amphibia</taxon>
        <taxon>Batrachia</taxon>
        <taxon>Anura</taxon>
        <taxon>Neobatrachia</taxon>
        <taxon>Ranoidea</taxon>
        <taxon>Pyxicephalidae</taxon>
        <taxon>Pyxicephalinae</taxon>
        <taxon>Pyxicephalus</taxon>
    </lineage>
</organism>
<dbReference type="PRINTS" id="PR00237">
    <property type="entry name" value="GPCRRHODOPSN"/>
</dbReference>
<evidence type="ECO:0000256" key="12">
    <source>
        <dbReference type="ARBA" id="ARBA00023224"/>
    </source>
</evidence>
<name>A0AAV3AFM0_PYXAD</name>
<feature type="transmembrane region" description="Helical" evidence="14">
    <location>
        <begin position="242"/>
        <end position="261"/>
    </location>
</feature>
<evidence type="ECO:0000313" key="17">
    <source>
        <dbReference type="Proteomes" id="UP001181693"/>
    </source>
</evidence>
<comment type="caution">
    <text evidence="16">The sequence shown here is derived from an EMBL/GenBank/DDBJ whole genome shotgun (WGS) entry which is preliminary data.</text>
</comment>
<reference evidence="16" key="1">
    <citation type="thesis" date="2020" institute="ProQuest LLC" country="789 East Eisenhower Parkway, Ann Arbor, MI, USA">
        <title>Comparative Genomics and Chromosome Evolution.</title>
        <authorList>
            <person name="Mudd A.B."/>
        </authorList>
    </citation>
    <scope>NUCLEOTIDE SEQUENCE</scope>
    <source>
        <strain evidence="16">1538</strain>
        <tissue evidence="16">Blood</tissue>
    </source>
</reference>
<dbReference type="PROSITE" id="PS50262">
    <property type="entry name" value="G_PROTEIN_RECEP_F1_2"/>
    <property type="match status" value="1"/>
</dbReference>
<keyword evidence="6 14" id="KW-1133">Transmembrane helix</keyword>
<protein>
    <recommendedName>
        <fullName evidence="14">Olfactory receptor</fullName>
    </recommendedName>
</protein>
<evidence type="ECO:0000256" key="1">
    <source>
        <dbReference type="ARBA" id="ARBA00004651"/>
    </source>
</evidence>
<feature type="transmembrane region" description="Helical" evidence="14">
    <location>
        <begin position="26"/>
        <end position="47"/>
    </location>
</feature>
<feature type="transmembrane region" description="Helical" evidence="14">
    <location>
        <begin position="59"/>
        <end position="78"/>
    </location>
</feature>
<dbReference type="PROSITE" id="PS00237">
    <property type="entry name" value="G_PROTEIN_RECEP_F1_1"/>
    <property type="match status" value="1"/>
</dbReference>
<feature type="transmembrane region" description="Helical" evidence="14">
    <location>
        <begin position="98"/>
        <end position="120"/>
    </location>
</feature>
<evidence type="ECO:0000256" key="11">
    <source>
        <dbReference type="ARBA" id="ARBA00023180"/>
    </source>
</evidence>
<dbReference type="PRINTS" id="PR00245">
    <property type="entry name" value="OLFACTORYR"/>
</dbReference>
<dbReference type="FunFam" id="1.20.1070.10:FF:000001">
    <property type="entry name" value="Olfactory receptor"/>
    <property type="match status" value="1"/>
</dbReference>
<evidence type="ECO:0000313" key="16">
    <source>
        <dbReference type="EMBL" id="DBA22922.1"/>
    </source>
</evidence>
<dbReference type="AlphaFoldDB" id="A0AAV3AFM0"/>
<dbReference type="InterPro" id="IPR000725">
    <property type="entry name" value="Olfact_rcpt"/>
</dbReference>
<evidence type="ECO:0000256" key="10">
    <source>
        <dbReference type="ARBA" id="ARBA00023170"/>
    </source>
</evidence>
<dbReference type="PANTHER" id="PTHR24242:SF359">
    <property type="entry name" value="ODORANT RECEPTOR-RELATED"/>
    <property type="match status" value="1"/>
</dbReference>
<evidence type="ECO:0000256" key="4">
    <source>
        <dbReference type="ARBA" id="ARBA00022692"/>
    </source>
</evidence>
<dbReference type="SUPFAM" id="SSF81321">
    <property type="entry name" value="Family A G protein-coupled receptor-like"/>
    <property type="match status" value="1"/>
</dbReference>
<dbReference type="GO" id="GO:0005886">
    <property type="term" value="C:plasma membrane"/>
    <property type="evidence" value="ECO:0007669"/>
    <property type="project" value="UniProtKB-SubCell"/>
</dbReference>
<evidence type="ECO:0000256" key="13">
    <source>
        <dbReference type="RuleBase" id="RU000688"/>
    </source>
</evidence>
<gene>
    <name evidence="16" type="ORF">GDO54_013910</name>
</gene>
<feature type="domain" description="G-protein coupled receptors family 1 profile" evidence="15">
    <location>
        <begin position="41"/>
        <end position="290"/>
    </location>
</feature>
<evidence type="ECO:0000256" key="8">
    <source>
        <dbReference type="ARBA" id="ARBA00023136"/>
    </source>
</evidence>
<dbReference type="InterPro" id="IPR017452">
    <property type="entry name" value="GPCR_Rhodpsn_7TM"/>
</dbReference>
<dbReference type="CDD" id="cd13954">
    <property type="entry name" value="7tmA_OR"/>
    <property type="match status" value="1"/>
</dbReference>
<dbReference type="Proteomes" id="UP001181693">
    <property type="component" value="Unassembled WGS sequence"/>
</dbReference>
<evidence type="ECO:0000256" key="5">
    <source>
        <dbReference type="ARBA" id="ARBA00022725"/>
    </source>
</evidence>
<keyword evidence="2 14" id="KW-1003">Cell membrane</keyword>
<dbReference type="EMBL" id="DYDO01000006">
    <property type="protein sequence ID" value="DBA22922.1"/>
    <property type="molecule type" value="Genomic_DNA"/>
</dbReference>
<keyword evidence="12 13" id="KW-0807">Transducer</keyword>
<dbReference type="InterPro" id="IPR000276">
    <property type="entry name" value="GPCR_Rhodpsn"/>
</dbReference>
<dbReference type="GO" id="GO:0004930">
    <property type="term" value="F:G protein-coupled receptor activity"/>
    <property type="evidence" value="ECO:0007669"/>
    <property type="project" value="UniProtKB-KW"/>
</dbReference>
<keyword evidence="3 14" id="KW-0716">Sensory transduction</keyword>
<accession>A0AAV3AFM0</accession>
<keyword evidence="8 14" id="KW-0472">Membrane</keyword>
<dbReference type="InterPro" id="IPR050939">
    <property type="entry name" value="Olfactory_GPCR1"/>
</dbReference>
<feature type="transmembrane region" description="Helical" evidence="14">
    <location>
        <begin position="273"/>
        <end position="292"/>
    </location>
</feature>
<proteinExistence type="inferred from homology"/>
<keyword evidence="7 13" id="KW-0297">G-protein coupled receptor</keyword>
<keyword evidence="10 13" id="KW-0675">Receptor</keyword>
<dbReference type="Gene3D" id="1.20.1070.10">
    <property type="entry name" value="Rhodopsin 7-helix transmembrane proteins"/>
    <property type="match status" value="1"/>
</dbReference>
<keyword evidence="17" id="KW-1185">Reference proteome</keyword>
<evidence type="ECO:0000256" key="3">
    <source>
        <dbReference type="ARBA" id="ARBA00022606"/>
    </source>
</evidence>
<keyword evidence="11" id="KW-0325">Glycoprotein</keyword>
<evidence type="ECO:0000256" key="9">
    <source>
        <dbReference type="ARBA" id="ARBA00023157"/>
    </source>
</evidence>
<feature type="transmembrane region" description="Helical" evidence="14">
    <location>
        <begin position="132"/>
        <end position="155"/>
    </location>
</feature>
<evidence type="ECO:0000256" key="14">
    <source>
        <dbReference type="RuleBase" id="RU363047"/>
    </source>
</evidence>
<dbReference type="PANTHER" id="PTHR24242">
    <property type="entry name" value="G-PROTEIN COUPLED RECEPTOR"/>
    <property type="match status" value="1"/>
</dbReference>
<dbReference type="Pfam" id="PF13853">
    <property type="entry name" value="7tm_4"/>
    <property type="match status" value="1"/>
</dbReference>
<keyword evidence="4 13" id="KW-0812">Transmembrane</keyword>